<evidence type="ECO:0000259" key="2">
    <source>
        <dbReference type="Pfam" id="PF20150"/>
    </source>
</evidence>
<sequence length="137" mass="15616">MGQPLRTMDSHGGGDHQPADTFHLFPKLPNELRLMIWECAWPGPRMIEGVTCEDEEAEEYTEATNFHIAGSLSTLLEQDFGTRILEGERSEECPPPVALQVCHESRKHTLSQYHIVESMAGPFYVNPYRDCRLESRI</sequence>
<protein>
    <recommendedName>
        <fullName evidence="2">2EXR domain-containing protein</fullName>
    </recommendedName>
</protein>
<dbReference type="EMBL" id="KQ947420">
    <property type="protein sequence ID" value="KUJ14147.1"/>
    <property type="molecule type" value="Genomic_DNA"/>
</dbReference>
<dbReference type="PANTHER" id="PTHR35910">
    <property type="entry name" value="2EXR DOMAIN-CONTAINING PROTEIN"/>
    <property type="match status" value="1"/>
</dbReference>
<feature type="compositionally biased region" description="Basic and acidic residues" evidence="1">
    <location>
        <begin position="8"/>
        <end position="18"/>
    </location>
</feature>
<dbReference type="GeneID" id="28829820"/>
<dbReference type="AlphaFoldDB" id="A0A194X2S6"/>
<evidence type="ECO:0000313" key="3">
    <source>
        <dbReference type="EMBL" id="KUJ14147.1"/>
    </source>
</evidence>
<feature type="region of interest" description="Disordered" evidence="1">
    <location>
        <begin position="1"/>
        <end position="21"/>
    </location>
</feature>
<dbReference type="Pfam" id="PF20150">
    <property type="entry name" value="2EXR"/>
    <property type="match status" value="1"/>
</dbReference>
<accession>A0A194X2S6</accession>
<dbReference type="KEGG" id="psco:LY89DRAFT_736195"/>
<dbReference type="Proteomes" id="UP000070700">
    <property type="component" value="Unassembled WGS sequence"/>
</dbReference>
<dbReference type="OrthoDB" id="3562426at2759"/>
<dbReference type="InterPro" id="IPR045518">
    <property type="entry name" value="2EXR"/>
</dbReference>
<proteinExistence type="predicted"/>
<dbReference type="InParanoid" id="A0A194X2S6"/>
<dbReference type="PANTHER" id="PTHR35910:SF1">
    <property type="entry name" value="2EXR DOMAIN-CONTAINING PROTEIN"/>
    <property type="match status" value="1"/>
</dbReference>
<feature type="domain" description="2EXR" evidence="2">
    <location>
        <begin position="22"/>
        <end position="130"/>
    </location>
</feature>
<reference evidence="3 4" key="1">
    <citation type="submission" date="2015-10" db="EMBL/GenBank/DDBJ databases">
        <title>Full genome of DAOMC 229536 Phialocephala scopiformis, a fungal endophyte of spruce producing the potent anti-insectan compound rugulosin.</title>
        <authorList>
            <consortium name="DOE Joint Genome Institute"/>
            <person name="Walker A.K."/>
            <person name="Frasz S.L."/>
            <person name="Seifert K.A."/>
            <person name="Miller J.D."/>
            <person name="Mondo S.J."/>
            <person name="Labutti K."/>
            <person name="Lipzen A."/>
            <person name="Dockter R."/>
            <person name="Kennedy M."/>
            <person name="Grigoriev I.V."/>
            <person name="Spatafora J.W."/>
        </authorList>
    </citation>
    <scope>NUCLEOTIDE SEQUENCE [LARGE SCALE GENOMIC DNA]</scope>
    <source>
        <strain evidence="3 4">CBS 120377</strain>
    </source>
</reference>
<keyword evidence="4" id="KW-1185">Reference proteome</keyword>
<organism evidence="3 4">
    <name type="scientific">Mollisia scopiformis</name>
    <name type="common">Conifer needle endophyte fungus</name>
    <name type="synonym">Phialocephala scopiformis</name>
    <dbReference type="NCBI Taxonomy" id="149040"/>
    <lineage>
        <taxon>Eukaryota</taxon>
        <taxon>Fungi</taxon>
        <taxon>Dikarya</taxon>
        <taxon>Ascomycota</taxon>
        <taxon>Pezizomycotina</taxon>
        <taxon>Leotiomycetes</taxon>
        <taxon>Helotiales</taxon>
        <taxon>Mollisiaceae</taxon>
        <taxon>Mollisia</taxon>
    </lineage>
</organism>
<gene>
    <name evidence="3" type="ORF">LY89DRAFT_736195</name>
</gene>
<evidence type="ECO:0000313" key="4">
    <source>
        <dbReference type="Proteomes" id="UP000070700"/>
    </source>
</evidence>
<evidence type="ECO:0000256" key="1">
    <source>
        <dbReference type="SAM" id="MobiDB-lite"/>
    </source>
</evidence>
<name>A0A194X2S6_MOLSC</name>
<dbReference type="RefSeq" id="XP_018068502.1">
    <property type="nucleotide sequence ID" value="XM_018220094.1"/>
</dbReference>